<dbReference type="Proteomes" id="UP000095282">
    <property type="component" value="Unplaced"/>
</dbReference>
<dbReference type="AlphaFoldDB" id="A0A1I7TMT7"/>
<protein>
    <submittedName>
        <fullName evidence="2">F-box domain-containing protein</fullName>
    </submittedName>
</protein>
<dbReference type="InterPro" id="IPR009497">
    <property type="entry name" value="Regulator_protein_PHA-1"/>
</dbReference>
<accession>A0A1I7TMT7</accession>
<dbReference type="STRING" id="1561998.A0A1I7TMT7"/>
<reference evidence="2" key="1">
    <citation type="submission" date="2016-11" db="UniProtKB">
        <authorList>
            <consortium name="WormBaseParasite"/>
        </authorList>
    </citation>
    <scope>IDENTIFICATION</scope>
</reference>
<organism evidence="1 2">
    <name type="scientific">Caenorhabditis tropicalis</name>
    <dbReference type="NCBI Taxonomy" id="1561998"/>
    <lineage>
        <taxon>Eukaryota</taxon>
        <taxon>Metazoa</taxon>
        <taxon>Ecdysozoa</taxon>
        <taxon>Nematoda</taxon>
        <taxon>Chromadorea</taxon>
        <taxon>Rhabditida</taxon>
        <taxon>Rhabditina</taxon>
        <taxon>Rhabditomorpha</taxon>
        <taxon>Rhabditoidea</taxon>
        <taxon>Rhabditidae</taxon>
        <taxon>Peloderinae</taxon>
        <taxon>Caenorhabditis</taxon>
    </lineage>
</organism>
<sequence length="526" mass="60925">MTKFDFSNPSAYYGSFESETSNEKYGLTEELLQKSNDNNLIQKVFENPIIIEKILKNQSTDAMNQLRFRNINKSFNAAVLHRIRQEHREVVIDGNVDSCGDEYWKSGTESTDNTIKVNRQSVEPSKLYPYFRFLNSVAGVKVKKLVVKELPVEYFKKDLHDDIIDVLIDREYDHVEEFVGMKSLCSIGCESCGGIAQKSKKYGPVQTSVIDELIEEPTHFDSLILSDRDLFEYGNNCTLLSNSRENALEQLNNAISSLVTCDHLDVILTNNTGIGRYSEIGGSGGKFSHCYPREVLDCIIQKWKVKTVKLEFRDSGFETNQNVLYSEFLTKASFDVPFKKTQITKEYSLESVEVDLHFFSDGFGQMEDFLETESFINILANVRRILPTKNIRLRFPKDFDLFTMDNLDEHIPKLLKMAELDLKRNTSITFDLFPISTGRMEKIPEILNSGARFLNEERNGNHFYLDDITNVFDDGFVGKKFKLKNEMSQNLINFNVFFTREFLNKFFENSENRRSFGYLRHFWSFV</sequence>
<dbReference type="WBParaSite" id="Csp11.Scaffold628.g7481.t1">
    <property type="protein sequence ID" value="Csp11.Scaffold628.g7481.t1"/>
    <property type="gene ID" value="Csp11.Scaffold628.g7481"/>
</dbReference>
<evidence type="ECO:0000313" key="2">
    <source>
        <dbReference type="WBParaSite" id="Csp11.Scaffold628.g7481.t1"/>
    </source>
</evidence>
<name>A0A1I7TMT7_9PELO</name>
<evidence type="ECO:0000313" key="1">
    <source>
        <dbReference type="Proteomes" id="UP000095282"/>
    </source>
</evidence>
<proteinExistence type="predicted"/>
<keyword evidence="1" id="KW-1185">Reference proteome</keyword>
<dbReference type="eggNOG" id="ENOG502THGT">
    <property type="taxonomic scope" value="Eukaryota"/>
</dbReference>
<dbReference type="Pfam" id="PF06542">
    <property type="entry name" value="PHA-1"/>
    <property type="match status" value="1"/>
</dbReference>